<dbReference type="SUPFAM" id="SSF51735">
    <property type="entry name" value="NAD(P)-binding Rossmann-fold domains"/>
    <property type="match status" value="1"/>
</dbReference>
<comment type="caution">
    <text evidence="5">The sequence shown here is derived from an EMBL/GenBank/DDBJ whole genome shotgun (WGS) entry which is preliminary data.</text>
</comment>
<protein>
    <submittedName>
        <fullName evidence="5">NAD(P)-binding protein</fullName>
    </submittedName>
</protein>
<dbReference type="GO" id="GO:0016616">
    <property type="term" value="F:oxidoreductase activity, acting on the CH-OH group of donors, NAD or NADP as acceptor"/>
    <property type="evidence" value="ECO:0007669"/>
    <property type="project" value="TreeGrafter"/>
</dbReference>
<dbReference type="InterPro" id="IPR020904">
    <property type="entry name" value="Sc_DH/Rdtase_CS"/>
</dbReference>
<dbReference type="EMBL" id="MCFD01000020">
    <property type="protein sequence ID" value="ORX65855.1"/>
    <property type="molecule type" value="Genomic_DNA"/>
</dbReference>
<keyword evidence="6" id="KW-1185">Reference proteome</keyword>
<proteinExistence type="inferred from homology"/>
<dbReference type="Proteomes" id="UP000193922">
    <property type="component" value="Unassembled WGS sequence"/>
</dbReference>
<reference evidence="5 6" key="1">
    <citation type="submission" date="2016-07" db="EMBL/GenBank/DDBJ databases">
        <title>Pervasive Adenine N6-methylation of Active Genes in Fungi.</title>
        <authorList>
            <consortium name="DOE Joint Genome Institute"/>
            <person name="Mondo S.J."/>
            <person name="Dannebaum R.O."/>
            <person name="Kuo R.C."/>
            <person name="Labutti K."/>
            <person name="Haridas S."/>
            <person name="Kuo A."/>
            <person name="Salamov A."/>
            <person name="Ahrendt S.R."/>
            <person name="Lipzen A."/>
            <person name="Sullivan W."/>
            <person name="Andreopoulos W.B."/>
            <person name="Clum A."/>
            <person name="Lindquist E."/>
            <person name="Daum C."/>
            <person name="Ramamoorthy G.K."/>
            <person name="Gryganskyi A."/>
            <person name="Culley D."/>
            <person name="Magnuson J.K."/>
            <person name="James T.Y."/>
            <person name="O'Malley M.A."/>
            <person name="Stajich J.E."/>
            <person name="Spatafora J.W."/>
            <person name="Visel A."/>
            <person name="Grigoriev I.V."/>
        </authorList>
    </citation>
    <scope>NUCLEOTIDE SEQUENCE [LARGE SCALE GENOMIC DNA]</scope>
    <source>
        <strain evidence="5 6">ATCC 12442</strain>
    </source>
</reference>
<evidence type="ECO:0000313" key="6">
    <source>
        <dbReference type="Proteomes" id="UP000193922"/>
    </source>
</evidence>
<comment type="similarity">
    <text evidence="1 4">Belongs to the short-chain dehydrogenases/reductases (SDR) family.</text>
</comment>
<sequence length="335" mass="37225">MQDIPLGLNFDTAVGILDILLSSQISATLLAMNALMWNQLTSVWFLTYLWVFLARKFWHWLLEPMGPAQKIQWDKQLIVLTGGSHGVGLSLLNQLSQTGARIAVIDLAEPPEELASTFFYKCDLADTNQITQTVARINNDLGIPTMLVNNAGAVCTKLIHTMTECDMQHIMQINALAPMHLTRLLLPGMLTMPRGHIVFVSSTLGFSTAPQLSIYCASKAALACFRDSLRLELRYRVRSERIKTTILHLGKTDGDMLDGIPTKKWLAPVLSADLAADRVFDALDNMRGGEVRLPALAYLSPVYWLIPEILRDLAHQVAGTLHARKPGSPQTRRRS</sequence>
<dbReference type="Pfam" id="PF00106">
    <property type="entry name" value="adh_short"/>
    <property type="match status" value="1"/>
</dbReference>
<evidence type="ECO:0000313" key="5">
    <source>
        <dbReference type="EMBL" id="ORX65855.1"/>
    </source>
</evidence>
<evidence type="ECO:0000256" key="4">
    <source>
        <dbReference type="RuleBase" id="RU000363"/>
    </source>
</evidence>
<dbReference type="PRINTS" id="PR00081">
    <property type="entry name" value="GDHRDH"/>
</dbReference>
<evidence type="ECO:0000256" key="1">
    <source>
        <dbReference type="ARBA" id="ARBA00006484"/>
    </source>
</evidence>
<dbReference type="PANTHER" id="PTHR24322:SF736">
    <property type="entry name" value="RETINOL DEHYDROGENASE 10"/>
    <property type="match status" value="1"/>
</dbReference>
<dbReference type="OrthoDB" id="10253736at2759"/>
<organism evidence="5 6">
    <name type="scientific">Linderina pennispora</name>
    <dbReference type="NCBI Taxonomy" id="61395"/>
    <lineage>
        <taxon>Eukaryota</taxon>
        <taxon>Fungi</taxon>
        <taxon>Fungi incertae sedis</taxon>
        <taxon>Zoopagomycota</taxon>
        <taxon>Kickxellomycotina</taxon>
        <taxon>Kickxellomycetes</taxon>
        <taxon>Kickxellales</taxon>
        <taxon>Kickxellaceae</taxon>
        <taxon>Linderina</taxon>
    </lineage>
</organism>
<dbReference type="PANTHER" id="PTHR24322">
    <property type="entry name" value="PKSB"/>
    <property type="match status" value="1"/>
</dbReference>
<dbReference type="PRINTS" id="PR00080">
    <property type="entry name" value="SDRFAMILY"/>
</dbReference>
<dbReference type="PROSITE" id="PS00061">
    <property type="entry name" value="ADH_SHORT"/>
    <property type="match status" value="1"/>
</dbReference>
<keyword evidence="3" id="KW-0560">Oxidoreductase</keyword>
<dbReference type="GeneID" id="63805418"/>
<dbReference type="Gene3D" id="3.40.50.720">
    <property type="entry name" value="NAD(P)-binding Rossmann-like Domain"/>
    <property type="match status" value="1"/>
</dbReference>
<accession>A0A1Y1VXV2</accession>
<dbReference type="STRING" id="61395.A0A1Y1VXV2"/>
<dbReference type="InterPro" id="IPR036291">
    <property type="entry name" value="NAD(P)-bd_dom_sf"/>
</dbReference>
<dbReference type="RefSeq" id="XP_040739938.1">
    <property type="nucleotide sequence ID" value="XM_040888770.1"/>
</dbReference>
<dbReference type="InterPro" id="IPR002347">
    <property type="entry name" value="SDR_fam"/>
</dbReference>
<gene>
    <name evidence="5" type="ORF">DL89DRAFT_270573</name>
</gene>
<name>A0A1Y1VXV2_9FUNG</name>
<evidence type="ECO:0000256" key="2">
    <source>
        <dbReference type="ARBA" id="ARBA00022857"/>
    </source>
</evidence>
<dbReference type="AlphaFoldDB" id="A0A1Y1VXV2"/>
<keyword evidence="2" id="KW-0521">NADP</keyword>
<evidence type="ECO:0000256" key="3">
    <source>
        <dbReference type="ARBA" id="ARBA00023002"/>
    </source>
</evidence>